<reference evidence="18 19" key="1">
    <citation type="submission" date="2024-07" db="EMBL/GenBank/DDBJ databases">
        <title>Section-level genome sequencing and comparative genomics of Aspergillus sections Usti and Cavernicolus.</title>
        <authorList>
            <consortium name="Lawrence Berkeley National Laboratory"/>
            <person name="Nybo J.L."/>
            <person name="Vesth T.C."/>
            <person name="Theobald S."/>
            <person name="Frisvad J.C."/>
            <person name="Larsen T.O."/>
            <person name="Kjaerboelling I."/>
            <person name="Rothschild-Mancinelli K."/>
            <person name="Lyhne E.K."/>
            <person name="Kogle M.E."/>
            <person name="Barry K."/>
            <person name="Clum A."/>
            <person name="Na H."/>
            <person name="Ledsgaard L."/>
            <person name="Lin J."/>
            <person name="Lipzen A."/>
            <person name="Kuo A."/>
            <person name="Riley R."/>
            <person name="Mondo S."/>
            <person name="LaButti K."/>
            <person name="Haridas S."/>
            <person name="Pangalinan J."/>
            <person name="Salamov A.A."/>
            <person name="Simmons B.A."/>
            <person name="Magnuson J.K."/>
            <person name="Chen J."/>
            <person name="Drula E."/>
            <person name="Henrissat B."/>
            <person name="Wiebenga A."/>
            <person name="Lubbers R.J."/>
            <person name="Gomes A.C."/>
            <person name="Macurrencykelacurrency M.R."/>
            <person name="Stajich J."/>
            <person name="Grigoriev I.V."/>
            <person name="Mortensen U.H."/>
            <person name="De vries R.P."/>
            <person name="Baker S.E."/>
            <person name="Andersen M.R."/>
        </authorList>
    </citation>
    <scope>NUCLEOTIDE SEQUENCE [LARGE SCALE GENOMIC DNA]</scope>
    <source>
        <strain evidence="18 19">CBS 756.74</strain>
    </source>
</reference>
<dbReference type="InterPro" id="IPR011331">
    <property type="entry name" value="Ribosomal_eL37/eL43"/>
</dbReference>
<comment type="caution">
    <text evidence="18">The sequence shown here is derived from an EMBL/GenBank/DDBJ whole genome shotgun (WGS) entry which is preliminary data.</text>
</comment>
<evidence type="ECO:0000256" key="4">
    <source>
        <dbReference type="ARBA" id="ARBA00022664"/>
    </source>
</evidence>
<evidence type="ECO:0000256" key="8">
    <source>
        <dbReference type="ARBA" id="ARBA00022771"/>
    </source>
</evidence>
<keyword evidence="9" id="KW-0862">Zinc</keyword>
<evidence type="ECO:0000256" key="16">
    <source>
        <dbReference type="SAM" id="MobiDB-lite"/>
    </source>
</evidence>
<accession>A0ABR4L6V0</accession>
<dbReference type="InterPro" id="IPR001569">
    <property type="entry name" value="Ribosomal_eL37"/>
</dbReference>
<dbReference type="Proteomes" id="UP001610444">
    <property type="component" value="Unassembled WGS sequence"/>
</dbReference>
<evidence type="ECO:0000313" key="18">
    <source>
        <dbReference type="EMBL" id="KAL2860260.1"/>
    </source>
</evidence>
<keyword evidence="4 15" id="KW-0507">mRNA processing</keyword>
<keyword evidence="19" id="KW-1185">Reference proteome</keyword>
<keyword evidence="6 15" id="KW-0747">Spliceosome</keyword>
<feature type="region of interest" description="Disordered" evidence="16">
    <location>
        <begin position="397"/>
        <end position="435"/>
    </location>
</feature>
<dbReference type="EMBL" id="JBFXLR010000002">
    <property type="protein sequence ID" value="KAL2860260.1"/>
    <property type="molecule type" value="Genomic_DNA"/>
</dbReference>
<feature type="compositionally biased region" description="Basic and acidic residues" evidence="16">
    <location>
        <begin position="164"/>
        <end position="174"/>
    </location>
</feature>
<feature type="region of interest" description="Disordered" evidence="16">
    <location>
        <begin position="142"/>
        <end position="184"/>
    </location>
</feature>
<dbReference type="Pfam" id="PF01907">
    <property type="entry name" value="Ribosomal_L37e"/>
    <property type="match status" value="1"/>
</dbReference>
<evidence type="ECO:0000256" key="9">
    <source>
        <dbReference type="ARBA" id="ARBA00022833"/>
    </source>
</evidence>
<sequence length="601" mass="68309">MSRKPADVASKERNEYIPAFISKKPFYVDDDSSANDYLEHQRLQKSTADQSKWYERGKRAGPAATKYRKGACENCGAMTHKTKECLSRPRKQGAKWTGKDIQADEIIQNVDLGWDAKRDRWNGYDAGEYRQVVEEYEELEKLKRQTKKDPTAANDDLDEDATEQEARYAEESDMGRQQSTATRNLRLREDTAKYLLNLDLDSAKYDPKTRRMVDMGAQEDMAAALVAEENFVRSSGDAAEFERAQRYAWEAQERGIQKIHLQANPTSGEIMRKKELAEETAKRETQRKALLEKYGGEQHLKPKPLGDTIVIENERFVEYDETGAIKGAPKKAAKSKYPEDILTNNHKSVWGSWWHNFQWGYACCFSTVKNSYCTGEEGKRAFEEGGNMLLLPEADAEKPSHAIDTPANPDEATNSESTSQQRDSTTKKRTLMEVQTGISEEEFDSYKRSRLAADDPMASFIGQDDGRPDPAQLSIRLEATTTTTTSPSTESPVPVIQDDEGYLQLRQAPQQDSHSVPPLWSVIPFLRTVSRRRRSYHIQKSTCSNCGYPAAKTRKFNWSEKAKRRKTTGTGRMSHLREVHRRFKNGFQVGTPKGARGPENH</sequence>
<keyword evidence="5" id="KW-0479">Metal-binding</keyword>
<comment type="subunit">
    <text evidence="15">Associated with the spliceosome.</text>
</comment>
<dbReference type="InterPro" id="IPR011332">
    <property type="entry name" value="Ribosomal_zn-bd"/>
</dbReference>
<keyword evidence="14" id="KW-0687">Ribonucleoprotein</keyword>
<evidence type="ECO:0000256" key="5">
    <source>
        <dbReference type="ARBA" id="ARBA00022723"/>
    </source>
</evidence>
<evidence type="ECO:0000259" key="17">
    <source>
        <dbReference type="Pfam" id="PF11708"/>
    </source>
</evidence>
<evidence type="ECO:0000256" key="15">
    <source>
        <dbReference type="RuleBase" id="RU367071"/>
    </source>
</evidence>
<dbReference type="Gene3D" id="2.20.25.30">
    <property type="match status" value="1"/>
</dbReference>
<comment type="similarity">
    <text evidence="2 15">Belongs to the SLU7 family.</text>
</comment>
<protein>
    <recommendedName>
        <fullName evidence="15">Pre-mRNA-splicing factor SLU7</fullName>
    </recommendedName>
</protein>
<feature type="domain" description="Pre-mRNA-splicing factor SLU7" evidence="17">
    <location>
        <begin position="112"/>
        <end position="352"/>
    </location>
</feature>
<dbReference type="InterPro" id="IPR021715">
    <property type="entry name" value="Slu7_dom"/>
</dbReference>
<keyword evidence="12 15" id="KW-0508">mRNA splicing</keyword>
<keyword evidence="11" id="KW-0689">Ribosomal protein</keyword>
<name>A0ABR4L6V0_9EURO</name>
<dbReference type="InterPro" id="IPR039974">
    <property type="entry name" value="Splicing_factor_SLU7"/>
</dbReference>
<evidence type="ECO:0000256" key="14">
    <source>
        <dbReference type="ARBA" id="ARBA00023274"/>
    </source>
</evidence>
<dbReference type="PANTHER" id="PTHR12942">
    <property type="entry name" value="STEP II SPLICING FACTOR SLU7"/>
    <property type="match status" value="1"/>
</dbReference>
<feature type="compositionally biased region" description="Polar residues" evidence="16">
    <location>
        <begin position="411"/>
        <end position="423"/>
    </location>
</feature>
<evidence type="ECO:0000256" key="10">
    <source>
        <dbReference type="ARBA" id="ARBA00022884"/>
    </source>
</evidence>
<proteinExistence type="inferred from homology"/>
<gene>
    <name evidence="18" type="ORF">BJX68DRAFT_261222</name>
</gene>
<evidence type="ECO:0000256" key="6">
    <source>
        <dbReference type="ARBA" id="ARBA00022728"/>
    </source>
</evidence>
<comment type="subcellular location">
    <subcellularLocation>
        <location evidence="1 15">Nucleus</location>
    </subcellularLocation>
</comment>
<comment type="function">
    <text evidence="15">Involved in pre-mRNA splicing.</text>
</comment>
<keyword evidence="13 15" id="KW-0539">Nucleus</keyword>
<keyword evidence="10" id="KW-0694">RNA-binding</keyword>
<dbReference type="GeneID" id="98159276"/>
<evidence type="ECO:0000256" key="12">
    <source>
        <dbReference type="ARBA" id="ARBA00023187"/>
    </source>
</evidence>
<dbReference type="PANTHER" id="PTHR12942:SF2">
    <property type="entry name" value="PRE-MRNA-SPLICING FACTOR SLU7"/>
    <property type="match status" value="1"/>
</dbReference>
<evidence type="ECO:0000256" key="3">
    <source>
        <dbReference type="ARBA" id="ARBA00009805"/>
    </source>
</evidence>
<evidence type="ECO:0000256" key="7">
    <source>
        <dbReference type="ARBA" id="ARBA00022730"/>
    </source>
</evidence>
<evidence type="ECO:0000256" key="2">
    <source>
        <dbReference type="ARBA" id="ARBA00007203"/>
    </source>
</evidence>
<comment type="similarity">
    <text evidence="3">Belongs to the eukaryotic ribosomal protein eL37 family.</text>
</comment>
<keyword evidence="7" id="KW-0699">rRNA-binding</keyword>
<organism evidence="18 19">
    <name type="scientific">Aspergillus pseudodeflectus</name>
    <dbReference type="NCBI Taxonomy" id="176178"/>
    <lineage>
        <taxon>Eukaryota</taxon>
        <taxon>Fungi</taxon>
        <taxon>Dikarya</taxon>
        <taxon>Ascomycota</taxon>
        <taxon>Pezizomycotina</taxon>
        <taxon>Eurotiomycetes</taxon>
        <taxon>Eurotiomycetidae</taxon>
        <taxon>Eurotiales</taxon>
        <taxon>Aspergillaceae</taxon>
        <taxon>Aspergillus</taxon>
        <taxon>Aspergillus subgen. Nidulantes</taxon>
    </lineage>
</organism>
<evidence type="ECO:0000256" key="13">
    <source>
        <dbReference type="ARBA" id="ARBA00023242"/>
    </source>
</evidence>
<evidence type="ECO:0000256" key="11">
    <source>
        <dbReference type="ARBA" id="ARBA00022980"/>
    </source>
</evidence>
<dbReference type="RefSeq" id="XP_070904951.1">
    <property type="nucleotide sequence ID" value="XM_071044112.1"/>
</dbReference>
<evidence type="ECO:0000256" key="1">
    <source>
        <dbReference type="ARBA" id="ARBA00004123"/>
    </source>
</evidence>
<keyword evidence="8" id="KW-0863">Zinc-finger</keyword>
<dbReference type="SUPFAM" id="SSF57829">
    <property type="entry name" value="Zn-binding ribosomal proteins"/>
    <property type="match status" value="1"/>
</dbReference>
<evidence type="ECO:0000313" key="19">
    <source>
        <dbReference type="Proteomes" id="UP001610444"/>
    </source>
</evidence>
<dbReference type="Pfam" id="PF11708">
    <property type="entry name" value="Slu7"/>
    <property type="match status" value="1"/>
</dbReference>